<reference evidence="1" key="1">
    <citation type="journal article" date="2022" name="Mol. Ecol. Resour.">
        <title>The complete and closed genome of the facultative generalist Candidatus Endoriftia persephone from deep-sea hydrothermal vents.</title>
        <authorList>
            <person name="de Oliveira A.L."/>
            <person name="Srivastava A."/>
            <person name="Espada-Hinojosa S."/>
            <person name="Bright M."/>
        </authorList>
    </citation>
    <scope>NUCLEOTIDE SEQUENCE</scope>
    <source>
        <strain evidence="1">Tica-EPR-9o50.N</strain>
    </source>
</reference>
<evidence type="ECO:0000313" key="1">
    <source>
        <dbReference type="EMBL" id="USF86630.1"/>
    </source>
</evidence>
<name>A0A9J6ZUZ5_9GAMM</name>
<dbReference type="Proteomes" id="UP001056649">
    <property type="component" value="Chromosome"/>
</dbReference>
<evidence type="ECO:0000313" key="2">
    <source>
        <dbReference type="Proteomes" id="UP001056649"/>
    </source>
</evidence>
<dbReference type="AlphaFoldDB" id="A0A9J6ZUZ5"/>
<dbReference type="EMBL" id="CP090569">
    <property type="protein sequence ID" value="USF86630.1"/>
    <property type="molecule type" value="Genomic_DNA"/>
</dbReference>
<organism evidence="1 2">
    <name type="scientific">Candidatus Endoriftia persephonae</name>
    <dbReference type="NCBI Taxonomy" id="393765"/>
    <lineage>
        <taxon>Bacteria</taxon>
        <taxon>Pseudomonadati</taxon>
        <taxon>Pseudomonadota</taxon>
        <taxon>Gammaproteobacteria</taxon>
        <taxon>Chromatiales</taxon>
        <taxon>Sedimenticolaceae</taxon>
        <taxon>Candidatus Endoriftia</taxon>
    </lineage>
</organism>
<gene>
    <name evidence="1" type="ORF">L0Y14_10825</name>
</gene>
<proteinExistence type="predicted"/>
<protein>
    <recommendedName>
        <fullName evidence="3">Lipoprotein</fullName>
    </recommendedName>
</protein>
<dbReference type="RefSeq" id="WP_240991576.1">
    <property type="nucleotide sequence ID" value="NZ_CP090569.1"/>
</dbReference>
<evidence type="ECO:0008006" key="3">
    <source>
        <dbReference type="Google" id="ProtNLM"/>
    </source>
</evidence>
<dbReference type="PROSITE" id="PS51257">
    <property type="entry name" value="PROKAR_LIPOPROTEIN"/>
    <property type="match status" value="1"/>
</dbReference>
<keyword evidence="2" id="KW-1185">Reference proteome</keyword>
<sequence length="488" mass="54941">MKIERLLCPLFLLILVGCGSQPQRPAASSSLDRWIDQQLIPHLQQRLTREPRLMGQPILIGGLQAGQISPLEDQLSHSIARRLTQGLLPQRSINLLSLNATDKWRFYSRQRACAETPEVHYLLGIEMERRPGAQLSVSVRILDLQENHWVSGVGLQWQGSADAAQLALSQQAHHDEALRGLRRLPFRTDQPDLAAHRLASDLACQIRQLPLTSPQLYLVQQQDSDRRLQLVGHYLSRLGRVHLTRHKEEADLVMQAQSLSVSASLSQYWVTLKPLEAEAAPLDIGSSIYSLQTAGEPQQSGVKQPVVRILSPASEQLCDSPIPWQSGMQQIAAHRTERIPGCFAIEIEAAADEFVFAFKQTGGQRLLRLSPSSCLSLSVQPSAEQPRRRLRLPSAHARPALFSARRPERYILLLAKRGEPATRLSRHLAQLADPCDQDEQPAISREQQRLWLEALEQIVDQQPQTISWRALEIGEPLHQTAHWRQAHR</sequence>
<accession>A0A9J6ZUZ5</accession>
<dbReference type="KEGG" id="eps:L0Y14_10825"/>